<proteinExistence type="predicted"/>
<organism evidence="4">
    <name type="scientific">mine drainage metagenome</name>
    <dbReference type="NCBI Taxonomy" id="410659"/>
    <lineage>
        <taxon>unclassified sequences</taxon>
        <taxon>metagenomes</taxon>
        <taxon>ecological metagenomes</taxon>
    </lineage>
</organism>
<dbReference type="Pfam" id="PF02146">
    <property type="entry name" value="SIR2"/>
    <property type="match status" value="1"/>
</dbReference>
<dbReference type="PROSITE" id="PS50305">
    <property type="entry name" value="SIRTUIN"/>
    <property type="match status" value="1"/>
</dbReference>
<dbReference type="SUPFAM" id="SSF52467">
    <property type="entry name" value="DHS-like NAD/FAD-binding domain"/>
    <property type="match status" value="1"/>
</dbReference>
<dbReference type="InterPro" id="IPR029035">
    <property type="entry name" value="DHS-like_NAD/FAD-binding_dom"/>
</dbReference>
<dbReference type="Gene3D" id="3.40.50.1220">
    <property type="entry name" value="TPP-binding domain"/>
    <property type="match status" value="1"/>
</dbReference>
<dbReference type="InterPro" id="IPR050134">
    <property type="entry name" value="NAD-dep_sirtuin_deacylases"/>
</dbReference>
<evidence type="ECO:0000313" key="4">
    <source>
        <dbReference type="EMBL" id="EQD42726.1"/>
    </source>
</evidence>
<sequence>MYGGLIEKARDILAGSSDVVVLTGAGISTDSGVPDFRGPEGVWTRNPDAEKLSDIHYYIADADIRRRAWQERL</sequence>
<keyword evidence="1" id="KW-0808">Transferase</keyword>
<dbReference type="GO" id="GO:0070403">
    <property type="term" value="F:NAD+ binding"/>
    <property type="evidence" value="ECO:0007669"/>
    <property type="project" value="InterPro"/>
</dbReference>
<dbReference type="EMBL" id="AUZX01011615">
    <property type="protein sequence ID" value="EQD42726.1"/>
    <property type="molecule type" value="Genomic_DNA"/>
</dbReference>
<name>T0Z457_9ZZZZ</name>
<dbReference type="GO" id="GO:0017136">
    <property type="term" value="F:histone deacetylase activity, NAD-dependent"/>
    <property type="evidence" value="ECO:0007669"/>
    <property type="project" value="TreeGrafter"/>
</dbReference>
<dbReference type="AlphaFoldDB" id="T0Z457"/>
<dbReference type="PANTHER" id="PTHR11085">
    <property type="entry name" value="NAD-DEPENDENT PROTEIN DEACYLASE SIRTUIN-5, MITOCHONDRIAL-RELATED"/>
    <property type="match status" value="1"/>
</dbReference>
<dbReference type="InterPro" id="IPR003000">
    <property type="entry name" value="Sirtuin"/>
</dbReference>
<keyword evidence="2" id="KW-0520">NAD</keyword>
<protein>
    <submittedName>
        <fullName evidence="4">Silent information regulator protein Sir2</fullName>
    </submittedName>
</protein>
<gene>
    <name evidence="4" type="ORF">B1A_15820</name>
</gene>
<reference evidence="4" key="1">
    <citation type="submission" date="2013-08" db="EMBL/GenBank/DDBJ databases">
        <authorList>
            <person name="Mendez C."/>
            <person name="Richter M."/>
            <person name="Ferrer M."/>
            <person name="Sanchez J."/>
        </authorList>
    </citation>
    <scope>NUCLEOTIDE SEQUENCE</scope>
</reference>
<comment type="caution">
    <text evidence="4">The sequence shown here is derived from an EMBL/GenBank/DDBJ whole genome shotgun (WGS) entry which is preliminary data.</text>
</comment>
<evidence type="ECO:0000256" key="2">
    <source>
        <dbReference type="ARBA" id="ARBA00023027"/>
    </source>
</evidence>
<evidence type="ECO:0000259" key="3">
    <source>
        <dbReference type="PROSITE" id="PS50305"/>
    </source>
</evidence>
<reference evidence="4" key="2">
    <citation type="journal article" date="2014" name="ISME J.">
        <title>Microbial stratification in low pH oxic and suboxic macroscopic growths along an acid mine drainage.</title>
        <authorList>
            <person name="Mendez-Garcia C."/>
            <person name="Mesa V."/>
            <person name="Sprenger R.R."/>
            <person name="Richter M."/>
            <person name="Diez M.S."/>
            <person name="Solano J."/>
            <person name="Bargiela R."/>
            <person name="Golyshina O.V."/>
            <person name="Manteca A."/>
            <person name="Ramos J.L."/>
            <person name="Gallego J.R."/>
            <person name="Llorente I."/>
            <person name="Martins Dos Santos V.A."/>
            <person name="Jensen O.N."/>
            <person name="Pelaez A.I."/>
            <person name="Sanchez J."/>
            <person name="Ferrer M."/>
        </authorList>
    </citation>
    <scope>NUCLEOTIDE SEQUENCE</scope>
</reference>
<evidence type="ECO:0000256" key="1">
    <source>
        <dbReference type="ARBA" id="ARBA00022679"/>
    </source>
</evidence>
<accession>T0Z457</accession>
<feature type="domain" description="Deacetylase sirtuin-type" evidence="3">
    <location>
        <begin position="1"/>
        <end position="73"/>
    </location>
</feature>
<feature type="non-terminal residue" evidence="4">
    <location>
        <position position="73"/>
    </location>
</feature>
<dbReference type="InterPro" id="IPR026590">
    <property type="entry name" value="Ssirtuin_cat_dom"/>
</dbReference>
<dbReference type="PANTHER" id="PTHR11085:SF4">
    <property type="entry name" value="NAD-DEPENDENT PROTEIN DEACYLASE"/>
    <property type="match status" value="1"/>
</dbReference>